<dbReference type="CDD" id="cd07730">
    <property type="entry name" value="metallo-hydrolase-like_MBL-fold"/>
    <property type="match status" value="1"/>
</dbReference>
<dbReference type="GO" id="GO:0016787">
    <property type="term" value="F:hydrolase activity"/>
    <property type="evidence" value="ECO:0007669"/>
    <property type="project" value="UniProtKB-KW"/>
</dbReference>
<feature type="domain" description="Metallo-beta-lactamase" evidence="6">
    <location>
        <begin position="73"/>
        <end position="119"/>
    </location>
</feature>
<evidence type="ECO:0000256" key="3">
    <source>
        <dbReference type="ARBA" id="ARBA00022723"/>
    </source>
</evidence>
<accession>A0A8H7MF08</accession>
<keyword evidence="5" id="KW-0862">Zinc</keyword>
<keyword evidence="8" id="KW-1185">Reference proteome</keyword>
<dbReference type="SUPFAM" id="SSF56281">
    <property type="entry name" value="Metallo-hydrolase/oxidoreductase"/>
    <property type="match status" value="1"/>
</dbReference>
<evidence type="ECO:0000259" key="6">
    <source>
        <dbReference type="Pfam" id="PF00753"/>
    </source>
</evidence>
<dbReference type="GO" id="GO:0046872">
    <property type="term" value="F:metal ion binding"/>
    <property type="evidence" value="ECO:0007669"/>
    <property type="project" value="UniProtKB-KW"/>
</dbReference>
<sequence>MFKENAYVTVHPLQAGYFTLPERFFVTPLANQDARKTVPSLSFLIQHTSPSTSKITRILFDLGIRRDISAYSEPIRNHVKTRQPCSGSPDTLCSLERGGLSAKDIDFVVLSHVHWDHVGTPSDYPDSNFVVGNGALSLLNGSSRLENGSHSCFEPDLLPLDRTIELHVVDNAPSSIHSNHSSAKSLTDSTSSDGVAWSAPQQIFWGQQWRPKGILPATLDVFRDGSLLIVSAPGHLPGHLNLLCRLQNGRYVYLAGDACHDLRLLTGEKEIAVWSDPHNINNICCIHADKNQAEKTLALIRTLGNGGTSFGDVEIIFAHDATWADNALEQKLYFPGAI</sequence>
<comment type="caution">
    <text evidence="7">The sequence shown here is derived from an EMBL/GenBank/DDBJ whole genome shotgun (WGS) entry which is preliminary data.</text>
</comment>
<comment type="similarity">
    <text evidence="2">Belongs to the metallo-beta-lactamase superfamily.</text>
</comment>
<evidence type="ECO:0000313" key="8">
    <source>
        <dbReference type="Proteomes" id="UP000651452"/>
    </source>
</evidence>
<comment type="cofactor">
    <cofactor evidence="1">
        <name>Zn(2+)</name>
        <dbReference type="ChEBI" id="CHEBI:29105"/>
    </cofactor>
</comment>
<dbReference type="InterPro" id="IPR051013">
    <property type="entry name" value="MBL_superfamily_lactonases"/>
</dbReference>
<gene>
    <name evidence="7" type="ORF">EKO04_003947</name>
</gene>
<dbReference type="AlphaFoldDB" id="A0A8H7MF08"/>
<reference evidence="7" key="1">
    <citation type="submission" date="2018-12" db="EMBL/GenBank/DDBJ databases">
        <authorList>
            <person name="Syme R.A."/>
            <person name="Farfan-Caceres L."/>
            <person name="Lichtenzveig J."/>
        </authorList>
    </citation>
    <scope>NUCLEOTIDE SEQUENCE</scope>
    <source>
        <strain evidence="7">Al4</strain>
    </source>
</reference>
<organism evidence="7 8">
    <name type="scientific">Ascochyta lentis</name>
    <dbReference type="NCBI Taxonomy" id="205686"/>
    <lineage>
        <taxon>Eukaryota</taxon>
        <taxon>Fungi</taxon>
        <taxon>Dikarya</taxon>
        <taxon>Ascomycota</taxon>
        <taxon>Pezizomycotina</taxon>
        <taxon>Dothideomycetes</taxon>
        <taxon>Pleosporomycetidae</taxon>
        <taxon>Pleosporales</taxon>
        <taxon>Pleosporineae</taxon>
        <taxon>Didymellaceae</taxon>
        <taxon>Ascochyta</taxon>
    </lineage>
</organism>
<evidence type="ECO:0000256" key="4">
    <source>
        <dbReference type="ARBA" id="ARBA00022801"/>
    </source>
</evidence>
<dbReference type="EMBL" id="RZGK01000006">
    <property type="protein sequence ID" value="KAF9698211.1"/>
    <property type="molecule type" value="Genomic_DNA"/>
</dbReference>
<dbReference type="InterPro" id="IPR036866">
    <property type="entry name" value="RibonucZ/Hydroxyglut_hydro"/>
</dbReference>
<evidence type="ECO:0000256" key="2">
    <source>
        <dbReference type="ARBA" id="ARBA00007749"/>
    </source>
</evidence>
<dbReference type="Pfam" id="PF00753">
    <property type="entry name" value="Lactamase_B"/>
    <property type="match status" value="1"/>
</dbReference>
<dbReference type="OrthoDB" id="10250730at2759"/>
<dbReference type="Proteomes" id="UP000651452">
    <property type="component" value="Unassembled WGS sequence"/>
</dbReference>
<dbReference type="Gene3D" id="3.60.15.10">
    <property type="entry name" value="Ribonuclease Z/Hydroxyacylglutathione hydrolase-like"/>
    <property type="match status" value="2"/>
</dbReference>
<name>A0A8H7MF08_9PLEO</name>
<dbReference type="PANTHER" id="PTHR42978">
    <property type="entry name" value="QUORUM-QUENCHING LACTONASE YTNP-RELATED-RELATED"/>
    <property type="match status" value="1"/>
</dbReference>
<evidence type="ECO:0000256" key="5">
    <source>
        <dbReference type="ARBA" id="ARBA00022833"/>
    </source>
</evidence>
<reference evidence="7" key="2">
    <citation type="submission" date="2020-09" db="EMBL/GenBank/DDBJ databases">
        <title>Reference genome assembly for Australian Ascochyta lentis isolate Al4.</title>
        <authorList>
            <person name="Lee R.C."/>
            <person name="Farfan-Caceres L.M."/>
            <person name="Debler J.W."/>
            <person name="Williams A.H."/>
            <person name="Henares B.M."/>
        </authorList>
    </citation>
    <scope>NUCLEOTIDE SEQUENCE</scope>
    <source>
        <strain evidence="7">Al4</strain>
    </source>
</reference>
<dbReference type="PANTHER" id="PTHR42978:SF2">
    <property type="entry name" value="102 KBASES UNSTABLE REGION: FROM 1 TO 119443"/>
    <property type="match status" value="1"/>
</dbReference>
<evidence type="ECO:0000256" key="1">
    <source>
        <dbReference type="ARBA" id="ARBA00001947"/>
    </source>
</evidence>
<keyword evidence="4" id="KW-0378">Hydrolase</keyword>
<protein>
    <recommendedName>
        <fullName evidence="6">Metallo-beta-lactamase domain-containing protein</fullName>
    </recommendedName>
</protein>
<keyword evidence="3" id="KW-0479">Metal-binding</keyword>
<proteinExistence type="inferred from homology"/>
<evidence type="ECO:0000313" key="7">
    <source>
        <dbReference type="EMBL" id="KAF9698211.1"/>
    </source>
</evidence>
<dbReference type="InterPro" id="IPR001279">
    <property type="entry name" value="Metallo-B-lactamas"/>
</dbReference>